<evidence type="ECO:0000259" key="1">
    <source>
        <dbReference type="Pfam" id="PF13175"/>
    </source>
</evidence>
<comment type="caution">
    <text evidence="2">The sequence shown here is derived from an EMBL/GenBank/DDBJ whole genome shotgun (WGS) entry which is preliminary data.</text>
</comment>
<dbReference type="OrthoDB" id="1093370at2"/>
<dbReference type="PATRIC" id="fig|1235802.3.peg.4264"/>
<protein>
    <recommendedName>
        <fullName evidence="1">Endonuclease GajA/Old nuclease/RecF-like AAA domain-containing protein</fullName>
    </recommendedName>
</protein>
<reference evidence="2 3" key="1">
    <citation type="journal article" date="2014" name="Genome Announc.">
        <title>Draft genome sequences of the altered schaedler flora, a defined bacterial community from gnotobiotic mice.</title>
        <authorList>
            <person name="Wannemuehler M.J."/>
            <person name="Overstreet A.M."/>
            <person name="Ward D.V."/>
            <person name="Phillips G.J."/>
        </authorList>
    </citation>
    <scope>NUCLEOTIDE SEQUENCE [LARGE SCALE GENOMIC DNA]</scope>
    <source>
        <strain evidence="2 3">ASF492</strain>
    </source>
</reference>
<proteinExistence type="predicted"/>
<feature type="domain" description="Endonuclease GajA/Old nuclease/RecF-like AAA" evidence="1">
    <location>
        <begin position="1"/>
        <end position="43"/>
    </location>
</feature>
<dbReference type="EMBL" id="AQFT01000124">
    <property type="protein sequence ID" value="EMZ21941.1"/>
    <property type="molecule type" value="Genomic_DNA"/>
</dbReference>
<evidence type="ECO:0000313" key="2">
    <source>
        <dbReference type="EMBL" id="EMZ21941.1"/>
    </source>
</evidence>
<keyword evidence="3" id="KW-1185">Reference proteome</keyword>
<dbReference type="HOGENOM" id="CLU_2953591_0_0_9"/>
<accession>N2A1B7</accession>
<dbReference type="Gene3D" id="3.40.50.300">
    <property type="entry name" value="P-loop containing nucleotide triphosphate hydrolases"/>
    <property type="match status" value="1"/>
</dbReference>
<sequence>MKISRLIINNYRNLRNIDIHINDIVALIGENNSGKSNLLRAVTLPFLIDERKLKGMKIQ</sequence>
<dbReference type="GO" id="GO:0006302">
    <property type="term" value="P:double-strand break repair"/>
    <property type="evidence" value="ECO:0007669"/>
    <property type="project" value="TreeGrafter"/>
</dbReference>
<evidence type="ECO:0000313" key="3">
    <source>
        <dbReference type="Proteomes" id="UP000012589"/>
    </source>
</evidence>
<dbReference type="STRING" id="1235802.C823_04028"/>
<dbReference type="InterPro" id="IPR041685">
    <property type="entry name" value="AAA_GajA/Old/RecF-like"/>
</dbReference>
<dbReference type="GO" id="GO:0000731">
    <property type="term" value="P:DNA synthesis involved in DNA repair"/>
    <property type="evidence" value="ECO:0007669"/>
    <property type="project" value="TreeGrafter"/>
</dbReference>
<dbReference type="SUPFAM" id="SSF52540">
    <property type="entry name" value="P-loop containing nucleoside triphosphate hydrolases"/>
    <property type="match status" value="1"/>
</dbReference>
<name>N2A1B7_9FIRM</name>
<gene>
    <name evidence="2" type="ORF">C823_04028</name>
</gene>
<dbReference type="PANTHER" id="PTHR32182:SF22">
    <property type="entry name" value="ATP-DEPENDENT ENDONUCLEASE, OLD FAMILY-RELATED"/>
    <property type="match status" value="1"/>
</dbReference>
<dbReference type="Pfam" id="PF13175">
    <property type="entry name" value="AAA_15"/>
    <property type="match status" value="1"/>
</dbReference>
<dbReference type="AlphaFoldDB" id="N2A1B7"/>
<dbReference type="Proteomes" id="UP000012589">
    <property type="component" value="Unassembled WGS sequence"/>
</dbReference>
<dbReference type="PANTHER" id="PTHR32182">
    <property type="entry name" value="DNA REPLICATION AND REPAIR PROTEIN RECF"/>
    <property type="match status" value="1"/>
</dbReference>
<organism evidence="2 3">
    <name type="scientific">Eubacterium plexicaudatum ASF492</name>
    <dbReference type="NCBI Taxonomy" id="1235802"/>
    <lineage>
        <taxon>Bacteria</taxon>
        <taxon>Bacillati</taxon>
        <taxon>Bacillota</taxon>
        <taxon>Clostridia</taxon>
        <taxon>Eubacteriales</taxon>
        <taxon>Eubacteriaceae</taxon>
        <taxon>Eubacterium</taxon>
    </lineage>
</organism>
<dbReference type="InterPro" id="IPR027417">
    <property type="entry name" value="P-loop_NTPase"/>
</dbReference>